<dbReference type="EMBL" id="JAVLET010000015">
    <property type="protein sequence ID" value="KAL0465816.1"/>
    <property type="molecule type" value="Genomic_DNA"/>
</dbReference>
<organism evidence="2 3">
    <name type="scientific">Neurospora intermedia</name>
    <dbReference type="NCBI Taxonomy" id="5142"/>
    <lineage>
        <taxon>Eukaryota</taxon>
        <taxon>Fungi</taxon>
        <taxon>Dikarya</taxon>
        <taxon>Ascomycota</taxon>
        <taxon>Pezizomycotina</taxon>
        <taxon>Sordariomycetes</taxon>
        <taxon>Sordariomycetidae</taxon>
        <taxon>Sordariales</taxon>
        <taxon>Sordariaceae</taxon>
        <taxon>Neurospora</taxon>
    </lineage>
</organism>
<sequence length="179" mass="20083">MFNVGRHIVILPETPKLDMETDEIGIHLHNMEILTQLPLLPSTLGLGVYQWWIPRLRLWQYAYSSNDYATLAHPALEQSHNHAPRHSSGARPSVMRIFPEYLWIISSTGTGTKPDNPSSSSRRSRLLEAWSCQRASLIADVLFRASPGLRAMPLRNTSTYSPTTQSRNPGPRTKKAGAP</sequence>
<reference evidence="2 3" key="1">
    <citation type="submission" date="2023-09" db="EMBL/GenBank/DDBJ databases">
        <title>Multi-omics analysis of a traditional fermented food reveals byproduct-associated fungal strains for waste-to-food upcycling.</title>
        <authorList>
            <consortium name="Lawrence Berkeley National Laboratory"/>
            <person name="Rekdal V.M."/>
            <person name="Villalobos-Escobedo J.M."/>
            <person name="Rodriguez-Valeron N."/>
            <person name="Garcia M.O."/>
            <person name="Vasquez D.P."/>
            <person name="Damayanti I."/>
            <person name="Sorensen P.M."/>
            <person name="Baidoo E.E."/>
            <person name="De Carvalho A.C."/>
            <person name="Riley R."/>
            <person name="Lipzen A."/>
            <person name="He G."/>
            <person name="Yan M."/>
            <person name="Haridas S."/>
            <person name="Daum C."/>
            <person name="Yoshinaga Y."/>
            <person name="Ng V."/>
            <person name="Grigoriev I.V."/>
            <person name="Munk R."/>
            <person name="Nuraida L."/>
            <person name="Wijaya C.H."/>
            <person name="Morales P.-C."/>
            <person name="Keasling J.D."/>
        </authorList>
    </citation>
    <scope>NUCLEOTIDE SEQUENCE [LARGE SCALE GENOMIC DNA]</scope>
    <source>
        <strain evidence="2 3">FGSC 2613</strain>
    </source>
</reference>
<accession>A0ABR3D2E3</accession>
<protein>
    <submittedName>
        <fullName evidence="2">Uncharacterized protein</fullName>
    </submittedName>
</protein>
<dbReference type="Proteomes" id="UP001451303">
    <property type="component" value="Unassembled WGS sequence"/>
</dbReference>
<gene>
    <name evidence="2" type="ORF">QR685DRAFT_575880</name>
</gene>
<evidence type="ECO:0000256" key="1">
    <source>
        <dbReference type="SAM" id="MobiDB-lite"/>
    </source>
</evidence>
<evidence type="ECO:0000313" key="2">
    <source>
        <dbReference type="EMBL" id="KAL0465816.1"/>
    </source>
</evidence>
<keyword evidence="3" id="KW-1185">Reference proteome</keyword>
<name>A0ABR3D2E3_NEUIN</name>
<proteinExistence type="predicted"/>
<comment type="caution">
    <text evidence="2">The sequence shown here is derived from an EMBL/GenBank/DDBJ whole genome shotgun (WGS) entry which is preliminary data.</text>
</comment>
<feature type="region of interest" description="Disordered" evidence="1">
    <location>
        <begin position="153"/>
        <end position="179"/>
    </location>
</feature>
<evidence type="ECO:0000313" key="3">
    <source>
        <dbReference type="Proteomes" id="UP001451303"/>
    </source>
</evidence>
<feature type="compositionally biased region" description="Polar residues" evidence="1">
    <location>
        <begin position="155"/>
        <end position="168"/>
    </location>
</feature>